<evidence type="ECO:0000313" key="3">
    <source>
        <dbReference type="Proteomes" id="UP000218731"/>
    </source>
</evidence>
<evidence type="ECO:0000313" key="2">
    <source>
        <dbReference type="EMBL" id="BAW25773.1"/>
    </source>
</evidence>
<evidence type="ECO:0000256" key="1">
    <source>
        <dbReference type="SAM" id="SignalP"/>
    </source>
</evidence>
<feature type="chain" id="PRO_5012250699" description="Secreted protein" evidence="1">
    <location>
        <begin position="22"/>
        <end position="177"/>
    </location>
</feature>
<sequence>MNPLQLALPLLVSLACTSAYAEKIDPSEASARLTQALTCKRNVSPEQFEALIKAANGKAMVQASDLSDGEFTVPNPLDVYGRPVTRLSLHPGSNGEGDFNAYGGAFSGESIQTVAKLADIPKDEVGDYKKEVGNHDLWLYADGSDTYISCSYDVRTVVKTLKRKAREAADAVQRVTQ</sequence>
<protein>
    <recommendedName>
        <fullName evidence="4">Secreted protein</fullName>
    </recommendedName>
</protein>
<feature type="signal peptide" evidence="1">
    <location>
        <begin position="1"/>
        <end position="21"/>
    </location>
</feature>
<reference evidence="2 3" key="1">
    <citation type="submission" date="2015-11" db="EMBL/GenBank/DDBJ databases">
        <title>Complete genome sequencing of a biphenyl-degrading bacterium, Pseudomonas putida KF715 (=NBRC110667).</title>
        <authorList>
            <person name="Suenaga H."/>
            <person name="Fujihara N."/>
            <person name="Watanabe T."/>
            <person name="Hirose J."/>
            <person name="Kimura N."/>
            <person name="Yamazoe A."/>
            <person name="Hosoyama A."/>
            <person name="Shimodaira J."/>
            <person name="Furukawa K."/>
        </authorList>
    </citation>
    <scope>NUCLEOTIDE SEQUENCE [LARGE SCALE GENOMIC DNA]</scope>
    <source>
        <strain evidence="2 3">KF715</strain>
    </source>
</reference>
<gene>
    <name evidence="2" type="ORF">KF715C_ch52000</name>
</gene>
<dbReference type="Proteomes" id="UP000218731">
    <property type="component" value="Chromosome 1"/>
</dbReference>
<name>A0A1L7NK21_PSEPU</name>
<dbReference type="AlphaFoldDB" id="A0A1L7NK21"/>
<evidence type="ECO:0008006" key="4">
    <source>
        <dbReference type="Google" id="ProtNLM"/>
    </source>
</evidence>
<dbReference type="EMBL" id="AP015029">
    <property type="protein sequence ID" value="BAW25773.1"/>
    <property type="molecule type" value="Genomic_DNA"/>
</dbReference>
<dbReference type="RefSeq" id="WP_096426806.1">
    <property type="nucleotide sequence ID" value="NZ_AP015029.1"/>
</dbReference>
<accession>A0A1L7NK21</accession>
<proteinExistence type="predicted"/>
<keyword evidence="1" id="KW-0732">Signal</keyword>
<organism evidence="2 3">
    <name type="scientific">Pseudomonas putida</name>
    <name type="common">Arthrobacter siderocapsulatus</name>
    <dbReference type="NCBI Taxonomy" id="303"/>
    <lineage>
        <taxon>Bacteria</taxon>
        <taxon>Pseudomonadati</taxon>
        <taxon>Pseudomonadota</taxon>
        <taxon>Gammaproteobacteria</taxon>
        <taxon>Pseudomonadales</taxon>
        <taxon>Pseudomonadaceae</taxon>
        <taxon>Pseudomonas</taxon>
    </lineage>
</organism>